<evidence type="ECO:0000313" key="4">
    <source>
        <dbReference type="EMBL" id="CAD9091475.1"/>
    </source>
</evidence>
<proteinExistence type="predicted"/>
<evidence type="ECO:0000256" key="2">
    <source>
        <dbReference type="SAM" id="MobiDB-lite"/>
    </source>
</evidence>
<feature type="region of interest" description="Disordered" evidence="2">
    <location>
        <begin position="667"/>
        <end position="688"/>
    </location>
</feature>
<dbReference type="AlphaFoldDB" id="A0A7S1PMI0"/>
<feature type="repeat" description="ANK" evidence="1">
    <location>
        <begin position="332"/>
        <end position="364"/>
    </location>
</feature>
<reference evidence="4" key="1">
    <citation type="submission" date="2021-01" db="EMBL/GenBank/DDBJ databases">
        <authorList>
            <person name="Corre E."/>
            <person name="Pelletier E."/>
            <person name="Niang G."/>
            <person name="Scheremetjew M."/>
            <person name="Finn R."/>
            <person name="Kale V."/>
            <person name="Holt S."/>
            <person name="Cochrane G."/>
            <person name="Meng A."/>
            <person name="Brown T."/>
            <person name="Cohen L."/>
        </authorList>
    </citation>
    <scope>NUCLEOTIDE SEQUENCE</scope>
    <source>
        <strain evidence="4">CCAP 1951/1</strain>
    </source>
</reference>
<name>A0A7S1PMI0_NEODS</name>
<evidence type="ECO:0000256" key="1">
    <source>
        <dbReference type="PROSITE-ProRule" id="PRU00023"/>
    </source>
</evidence>
<dbReference type="Gene3D" id="2.60.120.650">
    <property type="entry name" value="Cupin"/>
    <property type="match status" value="1"/>
</dbReference>
<protein>
    <recommendedName>
        <fullName evidence="5">Cupin-like domain-containing protein</fullName>
    </recommendedName>
</protein>
<dbReference type="Pfam" id="PF12796">
    <property type="entry name" value="Ank_2"/>
    <property type="match status" value="1"/>
</dbReference>
<dbReference type="Gene3D" id="1.25.40.20">
    <property type="entry name" value="Ankyrin repeat-containing domain"/>
    <property type="match status" value="1"/>
</dbReference>
<gene>
    <name evidence="4" type="ORF">NDES1114_LOCUS2043</name>
</gene>
<dbReference type="InterPro" id="IPR036770">
    <property type="entry name" value="Ankyrin_rpt-contain_sf"/>
</dbReference>
<feature type="signal peptide" evidence="3">
    <location>
        <begin position="1"/>
        <end position="32"/>
    </location>
</feature>
<dbReference type="SUPFAM" id="SSF48403">
    <property type="entry name" value="Ankyrin repeat"/>
    <property type="match status" value="1"/>
</dbReference>
<accession>A0A7S1PMI0</accession>
<dbReference type="InterPro" id="IPR002110">
    <property type="entry name" value="Ankyrin_rpt"/>
</dbReference>
<feature type="chain" id="PRO_5030750889" description="Cupin-like domain-containing protein" evidence="3">
    <location>
        <begin position="33"/>
        <end position="688"/>
    </location>
</feature>
<dbReference type="SUPFAM" id="SSF51197">
    <property type="entry name" value="Clavaminate synthase-like"/>
    <property type="match status" value="1"/>
</dbReference>
<dbReference type="PROSITE" id="PS50088">
    <property type="entry name" value="ANK_REPEAT"/>
    <property type="match status" value="1"/>
</dbReference>
<dbReference type="SMART" id="SM00248">
    <property type="entry name" value="ANK"/>
    <property type="match status" value="2"/>
</dbReference>
<keyword evidence="3" id="KW-0732">Signal</keyword>
<evidence type="ECO:0000256" key="3">
    <source>
        <dbReference type="SAM" id="SignalP"/>
    </source>
</evidence>
<dbReference type="EMBL" id="HBGF01002939">
    <property type="protein sequence ID" value="CAD9091475.1"/>
    <property type="molecule type" value="Transcribed_RNA"/>
</dbReference>
<sequence>MTTVPNTARSLAELFVTCAALVALVATVNVHAADPVTSGTITVENPTVARLHKCRETQNETLALVRCHEEAVLAIPQNYSWWSSLALLYTRADMNEQAQEAMNKSVAVWIDAMQPHFLQGGLNITDGKTRWVEALRHAYDDETRDKEVRQAEAVEMGFLLAKKFEMEHHPTDAHSIYYEFLLQTGTGQSQVVDFHRRTGNILGMILTGPQNDTSALWRIGESLAPVLDGISEHLGTKGDGPFAEPIKRMCGIEFDDNRDVKVADLVDHIETCIERWGNLTLDIDEQPEHNLDHYANVMKETPLHKLAQVGATRTIRTVLEHLRGRTFPYDRFGRGALHHAAAWGRDETVKMLVDQGGDVDLEDKGTVSARTLGCSSPGAREAFETAAKAAGVPPPVCMEKNIREKLIDEDAEITDDTGIDGGWNPRFKRPKYLHCDFDVKDASKLTQSELMIMHTTANHPVVLRNSFYEDDGPNSKFLLKKFNKTFGGMYVRQEKFPRGSRWGLGRPEVVTLTDYLRTLKQDDGKVASVNVDHVRHPLTELVDKWQPPTFSNKKKPNELSFYDAETTVATVTINKKGSKAHHHLRAQGFYHTVVYGHQEWKLLPPRHARTQRGPLSSDMDPFALRCELVTGDVLLVPDLWSASWESKANGISFERFVYKTDTTGLTHAQAQARRQRRRAEREDSTEEL</sequence>
<evidence type="ECO:0008006" key="5">
    <source>
        <dbReference type="Google" id="ProtNLM"/>
    </source>
</evidence>
<keyword evidence="1" id="KW-0040">ANK repeat</keyword>
<dbReference type="PROSITE" id="PS50297">
    <property type="entry name" value="ANK_REP_REGION"/>
    <property type="match status" value="1"/>
</dbReference>
<organism evidence="4">
    <name type="scientific">Neobodo designis</name>
    <name type="common">Flagellated protozoan</name>
    <name type="synonym">Bodo designis</name>
    <dbReference type="NCBI Taxonomy" id="312471"/>
    <lineage>
        <taxon>Eukaryota</taxon>
        <taxon>Discoba</taxon>
        <taxon>Euglenozoa</taxon>
        <taxon>Kinetoplastea</taxon>
        <taxon>Metakinetoplastina</taxon>
        <taxon>Neobodonida</taxon>
        <taxon>Neobodo</taxon>
    </lineage>
</organism>